<accession>A0A1I1XJY6</accession>
<dbReference type="InterPro" id="IPR009594">
    <property type="entry name" value="Tscrpt_reg_HTH_AraC_N"/>
</dbReference>
<name>A0A1I1XJY6_9GAMM</name>
<protein>
    <submittedName>
        <fullName evidence="4">AraC-type DNA-binding protein</fullName>
    </submittedName>
</protein>
<dbReference type="RefSeq" id="WP_026634264.1">
    <property type="nucleotide sequence ID" value="NZ_FONH01000001.1"/>
</dbReference>
<keyword evidence="5" id="KW-1185">Reference proteome</keyword>
<dbReference type="GO" id="GO:0043565">
    <property type="term" value="F:sequence-specific DNA binding"/>
    <property type="evidence" value="ECO:0007669"/>
    <property type="project" value="InterPro"/>
</dbReference>
<sequence>MSHQLAETVRRHTDGREGYIATPIKGFAFLRADRRQQHPTHLVSRPVLCMVAQGAKCSIFGGRRYDYRAGQALVVSVEMPGLSRVTRASPAEPYLCAVLEFDPAGMREMLENMPAPPALAGHAHHGIFVADFAGAPAECVLRLARLLDTPEAIPVLAPMVLRELYYWLLAGPNGGEIASAVLGSGHTQRMMKVLHKLRDQFREPVRIDDLAAIAQLSPSAFHRQFKALTSVTPLQYQKQLRLLEARHLMLAGLANAESAAYRVGYESPSQFSREYARMFGAPPRRDVAALNPAVA</sequence>
<dbReference type="GO" id="GO:0003700">
    <property type="term" value="F:DNA-binding transcription factor activity"/>
    <property type="evidence" value="ECO:0007669"/>
    <property type="project" value="InterPro"/>
</dbReference>
<dbReference type="SMART" id="SM00342">
    <property type="entry name" value="HTH_ARAC"/>
    <property type="match status" value="1"/>
</dbReference>
<proteinExistence type="predicted"/>
<keyword evidence="2" id="KW-0804">Transcription</keyword>
<organism evidence="4 5">
    <name type="scientific">Dyella marensis</name>
    <dbReference type="NCBI Taxonomy" id="500610"/>
    <lineage>
        <taxon>Bacteria</taxon>
        <taxon>Pseudomonadati</taxon>
        <taxon>Pseudomonadota</taxon>
        <taxon>Gammaproteobacteria</taxon>
        <taxon>Lysobacterales</taxon>
        <taxon>Rhodanobacteraceae</taxon>
        <taxon>Dyella</taxon>
    </lineage>
</organism>
<dbReference type="Pfam" id="PF12833">
    <property type="entry name" value="HTH_18"/>
    <property type="match status" value="1"/>
</dbReference>
<dbReference type="Proteomes" id="UP000199477">
    <property type="component" value="Unassembled WGS sequence"/>
</dbReference>
<dbReference type="PANTHER" id="PTHR43436:SF1">
    <property type="entry name" value="TRANSCRIPTIONAL REGULATORY PROTEIN"/>
    <property type="match status" value="1"/>
</dbReference>
<reference evidence="5" key="1">
    <citation type="submission" date="2016-10" db="EMBL/GenBank/DDBJ databases">
        <authorList>
            <person name="Varghese N."/>
            <person name="Submissions S."/>
        </authorList>
    </citation>
    <scope>NUCLEOTIDE SEQUENCE [LARGE SCALE GENOMIC DNA]</scope>
    <source>
        <strain evidence="5">UNC178MFTsu3.1</strain>
    </source>
</reference>
<keyword evidence="1" id="KW-0805">Transcription regulation</keyword>
<dbReference type="Pfam" id="PF06719">
    <property type="entry name" value="AraC_N"/>
    <property type="match status" value="1"/>
</dbReference>
<gene>
    <name evidence="4" type="ORF">SAMN02799615_00235</name>
</gene>
<dbReference type="SUPFAM" id="SSF46689">
    <property type="entry name" value="Homeodomain-like"/>
    <property type="match status" value="2"/>
</dbReference>
<dbReference type="PANTHER" id="PTHR43436">
    <property type="entry name" value="ARAC-FAMILY TRANSCRIPTIONAL REGULATOR"/>
    <property type="match status" value="1"/>
</dbReference>
<evidence type="ECO:0000256" key="2">
    <source>
        <dbReference type="ARBA" id="ARBA00023163"/>
    </source>
</evidence>
<dbReference type="InterPro" id="IPR018060">
    <property type="entry name" value="HTH_AraC"/>
</dbReference>
<dbReference type="EMBL" id="FONH01000001">
    <property type="protein sequence ID" value="SFE06053.1"/>
    <property type="molecule type" value="Genomic_DNA"/>
</dbReference>
<dbReference type="InterPro" id="IPR009057">
    <property type="entry name" value="Homeodomain-like_sf"/>
</dbReference>
<dbReference type="Gene3D" id="1.10.10.60">
    <property type="entry name" value="Homeodomain-like"/>
    <property type="match status" value="2"/>
</dbReference>
<dbReference type="PROSITE" id="PS01124">
    <property type="entry name" value="HTH_ARAC_FAMILY_2"/>
    <property type="match status" value="1"/>
</dbReference>
<dbReference type="AlphaFoldDB" id="A0A1I1XJY6"/>
<feature type="domain" description="HTH araC/xylS-type" evidence="3">
    <location>
        <begin position="191"/>
        <end position="289"/>
    </location>
</feature>
<evidence type="ECO:0000313" key="4">
    <source>
        <dbReference type="EMBL" id="SFE06053.1"/>
    </source>
</evidence>
<evidence type="ECO:0000256" key="1">
    <source>
        <dbReference type="ARBA" id="ARBA00023015"/>
    </source>
</evidence>
<keyword evidence="4" id="KW-0238">DNA-binding</keyword>
<dbReference type="STRING" id="500610.SAMN02799615_00235"/>
<evidence type="ECO:0000259" key="3">
    <source>
        <dbReference type="PROSITE" id="PS01124"/>
    </source>
</evidence>
<evidence type="ECO:0000313" key="5">
    <source>
        <dbReference type="Proteomes" id="UP000199477"/>
    </source>
</evidence>